<feature type="transmembrane region" description="Helical" evidence="7">
    <location>
        <begin position="171"/>
        <end position="194"/>
    </location>
</feature>
<dbReference type="InterPro" id="IPR000515">
    <property type="entry name" value="MetI-like"/>
</dbReference>
<evidence type="ECO:0000256" key="3">
    <source>
        <dbReference type="ARBA" id="ARBA00022475"/>
    </source>
</evidence>
<keyword evidence="3" id="KW-1003">Cell membrane</keyword>
<feature type="transmembrane region" description="Helical" evidence="7">
    <location>
        <begin position="255"/>
        <end position="276"/>
    </location>
</feature>
<dbReference type="InterPro" id="IPR025966">
    <property type="entry name" value="OppC_N"/>
</dbReference>
<evidence type="ECO:0000259" key="9">
    <source>
        <dbReference type="PROSITE" id="PS50928"/>
    </source>
</evidence>
<gene>
    <name evidence="10" type="ORF">EFQ99_25120</name>
</gene>
<feature type="domain" description="ABC transmembrane type-1" evidence="9">
    <location>
        <begin position="129"/>
        <end position="331"/>
    </location>
</feature>
<evidence type="ECO:0000256" key="2">
    <source>
        <dbReference type="ARBA" id="ARBA00022448"/>
    </source>
</evidence>
<sequence length="345" mass="36803">MTLVPDSIANPMENPQSRSVRKGSGPWQRAWRLLKRDKPTIAAALVLLLMILSSLAAPLYANSVSATDPFRSNLSGKVTVDGKKVKIMQPSTEGLGLGVTPIGPTWAAQYFLGADTQGRDVAARLLYGGRNSLLIAFSATSICLVLAALIGICAGFFGGAVDMVLSRLLDILWAFPVYLLAISLSIVLISKGIVLGPIEITADSLLLPIGIIGIIYVPYVARPVRGRVLELKNSEFVLAAIGLGIPEWRILWKDILPNVATMLIVFIPLMMALNIVTESSLSFLSIGVQAPDASWGTIIQDGQTLLYTRPAVALAPGIAIALTVLSLNVLGDSIRDVLDPRTKIV</sequence>
<reference evidence="11" key="1">
    <citation type="submission" date="2018-11" db="EMBL/GenBank/DDBJ databases">
        <title>Rhizobium chutanense sp. nov., isolated from root nodules of Phaseolus vulgaris in China.</title>
        <authorList>
            <person name="Huo Y."/>
        </authorList>
    </citation>
    <scope>NUCLEOTIDE SEQUENCE [LARGE SCALE GENOMIC DNA]</scope>
    <source>
        <strain evidence="11">CCBAU 65647</strain>
    </source>
</reference>
<keyword evidence="6 7" id="KW-0472">Membrane</keyword>
<evidence type="ECO:0000256" key="1">
    <source>
        <dbReference type="ARBA" id="ARBA00004651"/>
    </source>
</evidence>
<evidence type="ECO:0000256" key="7">
    <source>
        <dbReference type="RuleBase" id="RU363032"/>
    </source>
</evidence>
<keyword evidence="5 7" id="KW-1133">Transmembrane helix</keyword>
<dbReference type="Gene3D" id="1.10.3720.10">
    <property type="entry name" value="MetI-like"/>
    <property type="match status" value="1"/>
</dbReference>
<name>A0A3S0SMT8_9HYPH</name>
<dbReference type="Pfam" id="PF00528">
    <property type="entry name" value="BPD_transp_1"/>
    <property type="match status" value="1"/>
</dbReference>
<dbReference type="GO" id="GO:0055085">
    <property type="term" value="P:transmembrane transport"/>
    <property type="evidence" value="ECO:0007669"/>
    <property type="project" value="InterPro"/>
</dbReference>
<dbReference type="SUPFAM" id="SSF161098">
    <property type="entry name" value="MetI-like"/>
    <property type="match status" value="1"/>
</dbReference>
<feature type="transmembrane region" description="Helical" evidence="7">
    <location>
        <begin position="311"/>
        <end position="331"/>
    </location>
</feature>
<comment type="subcellular location">
    <subcellularLocation>
        <location evidence="1 7">Cell membrane</location>
        <topology evidence="1 7">Multi-pass membrane protein</topology>
    </subcellularLocation>
</comment>
<keyword evidence="2 7" id="KW-0813">Transport</keyword>
<feature type="transmembrane region" description="Helical" evidence="7">
    <location>
        <begin position="41"/>
        <end position="61"/>
    </location>
</feature>
<keyword evidence="11" id="KW-1185">Reference proteome</keyword>
<protein>
    <submittedName>
        <fullName evidence="10">ABC transporter permease</fullName>
    </submittedName>
</protein>
<dbReference type="AlphaFoldDB" id="A0A3S0SMT8"/>
<accession>A0A3S0SMT8</accession>
<evidence type="ECO:0000256" key="4">
    <source>
        <dbReference type="ARBA" id="ARBA00022692"/>
    </source>
</evidence>
<dbReference type="InterPro" id="IPR035906">
    <property type="entry name" value="MetI-like_sf"/>
</dbReference>
<comment type="caution">
    <text evidence="10">The sequence shown here is derived from an EMBL/GenBank/DDBJ whole genome shotgun (WGS) entry which is preliminary data.</text>
</comment>
<keyword evidence="4 7" id="KW-0812">Transmembrane</keyword>
<dbReference type="EMBL" id="RJTH01000010">
    <property type="protein sequence ID" value="RUM22177.1"/>
    <property type="molecule type" value="Genomic_DNA"/>
</dbReference>
<dbReference type="OrthoDB" id="9812701at2"/>
<feature type="region of interest" description="Disordered" evidence="8">
    <location>
        <begin position="1"/>
        <end position="23"/>
    </location>
</feature>
<evidence type="ECO:0000256" key="6">
    <source>
        <dbReference type="ARBA" id="ARBA00023136"/>
    </source>
</evidence>
<dbReference type="PANTHER" id="PTHR43386:SF25">
    <property type="entry name" value="PEPTIDE ABC TRANSPORTER PERMEASE PROTEIN"/>
    <property type="match status" value="1"/>
</dbReference>
<dbReference type="PROSITE" id="PS50928">
    <property type="entry name" value="ABC_TM1"/>
    <property type="match status" value="1"/>
</dbReference>
<dbReference type="Proteomes" id="UP000278823">
    <property type="component" value="Unassembled WGS sequence"/>
</dbReference>
<dbReference type="PANTHER" id="PTHR43386">
    <property type="entry name" value="OLIGOPEPTIDE TRANSPORT SYSTEM PERMEASE PROTEIN APPC"/>
    <property type="match status" value="1"/>
</dbReference>
<dbReference type="GO" id="GO:0005886">
    <property type="term" value="C:plasma membrane"/>
    <property type="evidence" value="ECO:0007669"/>
    <property type="project" value="UniProtKB-SubCell"/>
</dbReference>
<evidence type="ECO:0000256" key="8">
    <source>
        <dbReference type="SAM" id="MobiDB-lite"/>
    </source>
</evidence>
<dbReference type="CDD" id="cd06261">
    <property type="entry name" value="TM_PBP2"/>
    <property type="match status" value="1"/>
</dbReference>
<feature type="transmembrane region" description="Helical" evidence="7">
    <location>
        <begin position="200"/>
        <end position="221"/>
    </location>
</feature>
<dbReference type="RefSeq" id="WP_126923911.1">
    <property type="nucleotide sequence ID" value="NZ_ML133695.1"/>
</dbReference>
<evidence type="ECO:0000313" key="11">
    <source>
        <dbReference type="Proteomes" id="UP000278823"/>
    </source>
</evidence>
<dbReference type="InterPro" id="IPR050366">
    <property type="entry name" value="BP-dependent_transpt_permease"/>
</dbReference>
<feature type="transmembrane region" description="Helical" evidence="7">
    <location>
        <begin position="133"/>
        <end position="159"/>
    </location>
</feature>
<evidence type="ECO:0000256" key="5">
    <source>
        <dbReference type="ARBA" id="ARBA00022989"/>
    </source>
</evidence>
<organism evidence="10 11">
    <name type="scientific">Rhizobium vallis</name>
    <dbReference type="NCBI Taxonomy" id="634290"/>
    <lineage>
        <taxon>Bacteria</taxon>
        <taxon>Pseudomonadati</taxon>
        <taxon>Pseudomonadota</taxon>
        <taxon>Alphaproteobacteria</taxon>
        <taxon>Hyphomicrobiales</taxon>
        <taxon>Rhizobiaceae</taxon>
        <taxon>Rhizobium/Agrobacterium group</taxon>
        <taxon>Rhizobium</taxon>
    </lineage>
</organism>
<dbReference type="Pfam" id="PF12911">
    <property type="entry name" value="OppC_N"/>
    <property type="match status" value="1"/>
</dbReference>
<proteinExistence type="inferred from homology"/>
<evidence type="ECO:0000313" key="10">
    <source>
        <dbReference type="EMBL" id="RUM22177.1"/>
    </source>
</evidence>
<comment type="similarity">
    <text evidence="7">Belongs to the binding-protein-dependent transport system permease family.</text>
</comment>